<comment type="caution">
    <text evidence="2">The sequence shown here is derived from an EMBL/GenBank/DDBJ whole genome shotgun (WGS) entry which is preliminary data.</text>
</comment>
<accession>A0ABT3NU12</accession>
<evidence type="ECO:0000313" key="2">
    <source>
        <dbReference type="EMBL" id="MCW8085639.1"/>
    </source>
</evidence>
<dbReference type="Proteomes" id="UP001526430">
    <property type="component" value="Unassembled WGS sequence"/>
</dbReference>
<dbReference type="Pfam" id="PF13561">
    <property type="entry name" value="adh_short_C2"/>
    <property type="match status" value="1"/>
</dbReference>
<dbReference type="NCBIfam" id="NF005559">
    <property type="entry name" value="PRK07231.1"/>
    <property type="match status" value="1"/>
</dbReference>
<evidence type="ECO:0000313" key="3">
    <source>
        <dbReference type="Proteomes" id="UP001526430"/>
    </source>
</evidence>
<evidence type="ECO:0000256" key="1">
    <source>
        <dbReference type="ARBA" id="ARBA00006484"/>
    </source>
</evidence>
<dbReference type="PRINTS" id="PR00080">
    <property type="entry name" value="SDRFAMILY"/>
</dbReference>
<keyword evidence="3" id="KW-1185">Reference proteome</keyword>
<sequence length="250" mass="26069">MMWDLSGRVALVTGGNGGIGLGMAKALAANGAALAITGRNAAKNEAAAKELPGQTLVIEADLTAKGAHERVLDEVRNRHGRLDILVNNAGTNIRKRPEEVTDADWETVLDTNLGSLMRMTRGAYPMLKQHRVGRVINIGSILSIFGMPFSPAYGASKGAVVQYTKSLATAWAAEGITVNAVLPGWIETELTDGARATVPGLYERQAARTPMGRWGKPDDLGGIAAFLASDAAGFVTGTAIPVDGGFAAMG</sequence>
<reference evidence="2 3" key="1">
    <citation type="submission" date="2022-10" db="EMBL/GenBank/DDBJ databases">
        <title>Roseococcus glaciei nov., sp. nov., isolated from glacier.</title>
        <authorList>
            <person name="Liu Q."/>
            <person name="Xin Y.-H."/>
        </authorList>
    </citation>
    <scope>NUCLEOTIDE SEQUENCE [LARGE SCALE GENOMIC DNA]</scope>
    <source>
        <strain evidence="2 3">MDT2-1-1</strain>
    </source>
</reference>
<dbReference type="InterPro" id="IPR020904">
    <property type="entry name" value="Sc_DH/Rdtase_CS"/>
</dbReference>
<protein>
    <submittedName>
        <fullName evidence="2">SDR family oxidoreductase</fullName>
    </submittedName>
</protein>
<organism evidence="2 3">
    <name type="scientific">Sabulicella glaciei</name>
    <dbReference type="NCBI Taxonomy" id="2984948"/>
    <lineage>
        <taxon>Bacteria</taxon>
        <taxon>Pseudomonadati</taxon>
        <taxon>Pseudomonadota</taxon>
        <taxon>Alphaproteobacteria</taxon>
        <taxon>Acetobacterales</taxon>
        <taxon>Acetobacteraceae</taxon>
        <taxon>Sabulicella</taxon>
    </lineage>
</organism>
<proteinExistence type="inferred from homology"/>
<comment type="similarity">
    <text evidence="1">Belongs to the short-chain dehydrogenases/reductases (SDR) family.</text>
</comment>
<dbReference type="RefSeq" id="WP_301589556.1">
    <property type="nucleotide sequence ID" value="NZ_JAPFQI010000004.1"/>
</dbReference>
<dbReference type="InterPro" id="IPR036291">
    <property type="entry name" value="NAD(P)-bd_dom_sf"/>
</dbReference>
<gene>
    <name evidence="2" type="ORF">OF850_08385</name>
</gene>
<dbReference type="Gene3D" id="3.40.50.720">
    <property type="entry name" value="NAD(P)-binding Rossmann-like Domain"/>
    <property type="match status" value="1"/>
</dbReference>
<dbReference type="PROSITE" id="PS00061">
    <property type="entry name" value="ADH_SHORT"/>
    <property type="match status" value="1"/>
</dbReference>
<dbReference type="PANTHER" id="PTHR42760:SF135">
    <property type="entry name" value="BLL7886 PROTEIN"/>
    <property type="match status" value="1"/>
</dbReference>
<dbReference type="PRINTS" id="PR00081">
    <property type="entry name" value="GDHRDH"/>
</dbReference>
<dbReference type="InterPro" id="IPR002347">
    <property type="entry name" value="SDR_fam"/>
</dbReference>
<dbReference type="SUPFAM" id="SSF51735">
    <property type="entry name" value="NAD(P)-binding Rossmann-fold domains"/>
    <property type="match status" value="1"/>
</dbReference>
<name>A0ABT3NU12_9PROT</name>
<dbReference type="EMBL" id="JAPFQI010000004">
    <property type="protein sequence ID" value="MCW8085639.1"/>
    <property type="molecule type" value="Genomic_DNA"/>
</dbReference>
<dbReference type="PANTHER" id="PTHR42760">
    <property type="entry name" value="SHORT-CHAIN DEHYDROGENASES/REDUCTASES FAMILY MEMBER"/>
    <property type="match status" value="1"/>
</dbReference>